<keyword evidence="2" id="KW-0472">Membrane</keyword>
<sequence length="145" mass="15216">MLQGCVGGAGVAVAVGLSLLLAAAAGGAACVWRWRHRGRPSLALPGFLRRQHRRGDYSQTLSAGRPGGGAKAPGPHPQDPQDPQDHYENLPAGGRGPGLYENAGRAACEEHVYGNQASGDYYNFHAPGTPASPQDEDIYILPDAY</sequence>
<dbReference type="Pfam" id="PF11770">
    <property type="entry name" value="GAPT"/>
    <property type="match status" value="1"/>
</dbReference>
<dbReference type="EMBL" id="OY882861">
    <property type="protein sequence ID" value="CAK6444075.1"/>
    <property type="molecule type" value="Genomic_DNA"/>
</dbReference>
<name>A0ABP0A0Q4_PIPNA</name>
<gene>
    <name evidence="3" type="ORF">MPIPNATIZW_LOCUS12381</name>
</gene>
<organism evidence="3 4">
    <name type="scientific">Pipistrellus nathusii</name>
    <name type="common">Nathusius' pipistrelle</name>
    <dbReference type="NCBI Taxonomy" id="59473"/>
    <lineage>
        <taxon>Eukaryota</taxon>
        <taxon>Metazoa</taxon>
        <taxon>Chordata</taxon>
        <taxon>Craniata</taxon>
        <taxon>Vertebrata</taxon>
        <taxon>Euteleostomi</taxon>
        <taxon>Mammalia</taxon>
        <taxon>Eutheria</taxon>
        <taxon>Laurasiatheria</taxon>
        <taxon>Chiroptera</taxon>
        <taxon>Yangochiroptera</taxon>
        <taxon>Vespertilionidae</taxon>
        <taxon>Pipistrellus</taxon>
    </lineage>
</organism>
<keyword evidence="2" id="KW-0812">Transmembrane</keyword>
<evidence type="ECO:0000256" key="2">
    <source>
        <dbReference type="SAM" id="Phobius"/>
    </source>
</evidence>
<evidence type="ECO:0000313" key="4">
    <source>
        <dbReference type="Proteomes" id="UP001314169"/>
    </source>
</evidence>
<evidence type="ECO:0000313" key="3">
    <source>
        <dbReference type="EMBL" id="CAK6444075.1"/>
    </source>
</evidence>
<accession>A0ABP0A0Q4</accession>
<dbReference type="PANTHER" id="PTHR37350:SF1">
    <property type="entry name" value="PROTEIN GAPT"/>
    <property type="match status" value="1"/>
</dbReference>
<feature type="region of interest" description="Disordered" evidence="1">
    <location>
        <begin position="53"/>
        <end position="101"/>
    </location>
</feature>
<keyword evidence="2" id="KW-1133">Transmembrane helix</keyword>
<dbReference type="Proteomes" id="UP001314169">
    <property type="component" value="Chromosome 4"/>
</dbReference>
<dbReference type="PANTHER" id="PTHR37350">
    <property type="entry name" value="PROTEIN GAPT"/>
    <property type="match status" value="1"/>
</dbReference>
<dbReference type="InterPro" id="IPR021082">
    <property type="entry name" value="Protein_GAPT"/>
</dbReference>
<evidence type="ECO:0000256" key="1">
    <source>
        <dbReference type="SAM" id="MobiDB-lite"/>
    </source>
</evidence>
<evidence type="ECO:0008006" key="5">
    <source>
        <dbReference type="Google" id="ProtNLM"/>
    </source>
</evidence>
<feature type="transmembrane region" description="Helical" evidence="2">
    <location>
        <begin position="6"/>
        <end position="32"/>
    </location>
</feature>
<proteinExistence type="predicted"/>
<keyword evidence="4" id="KW-1185">Reference proteome</keyword>
<protein>
    <recommendedName>
        <fullName evidence="5">GRB2 binding adaptor protein, transmembrane</fullName>
    </recommendedName>
</protein>
<reference evidence="3" key="1">
    <citation type="submission" date="2023-12" db="EMBL/GenBank/DDBJ databases">
        <authorList>
            <person name="Brown T."/>
        </authorList>
    </citation>
    <scope>NUCLEOTIDE SEQUENCE</scope>
</reference>